<evidence type="ECO:0000259" key="4">
    <source>
        <dbReference type="SMART" id="SM00861"/>
    </source>
</evidence>
<name>A0A955L8Z9_9BACT</name>
<dbReference type="Pfam" id="PF02780">
    <property type="entry name" value="Transketolase_C"/>
    <property type="match status" value="1"/>
</dbReference>
<dbReference type="AlphaFoldDB" id="A0A955L8Z9"/>
<organism evidence="5 6">
    <name type="scientific">Candidatus Dojkabacteria bacterium</name>
    <dbReference type="NCBI Taxonomy" id="2099670"/>
    <lineage>
        <taxon>Bacteria</taxon>
        <taxon>Candidatus Dojkabacteria</taxon>
    </lineage>
</organism>
<protein>
    <submittedName>
        <fullName evidence="5">Transketolase family protein</fullName>
    </submittedName>
</protein>
<feature type="domain" description="Transketolase-like pyrimidine-binding" evidence="4">
    <location>
        <begin position="17"/>
        <end position="181"/>
    </location>
</feature>
<dbReference type="Pfam" id="PF02779">
    <property type="entry name" value="Transket_pyr"/>
    <property type="match status" value="1"/>
</dbReference>
<reference evidence="5" key="1">
    <citation type="submission" date="2020-04" db="EMBL/GenBank/DDBJ databases">
        <authorList>
            <person name="Zhang T."/>
        </authorList>
    </citation>
    <scope>NUCLEOTIDE SEQUENCE</scope>
    <source>
        <strain evidence="5">HKST-UBA11</strain>
    </source>
</reference>
<comment type="caution">
    <text evidence="5">The sequence shown here is derived from an EMBL/GenBank/DDBJ whole genome shotgun (WGS) entry which is preliminary data.</text>
</comment>
<dbReference type="PANTHER" id="PTHR43825">
    <property type="entry name" value="PYRUVATE DEHYDROGENASE E1 COMPONENT"/>
    <property type="match status" value="1"/>
</dbReference>
<dbReference type="InterPro" id="IPR009014">
    <property type="entry name" value="Transketo_C/PFOR_II"/>
</dbReference>
<accession>A0A955L8Z9</accession>
<proteinExistence type="inferred from homology"/>
<gene>
    <name evidence="5" type="ORF">KC717_06670</name>
</gene>
<dbReference type="Gene3D" id="3.40.50.970">
    <property type="match status" value="1"/>
</dbReference>
<dbReference type="EMBL" id="JAGQLH010000120">
    <property type="protein sequence ID" value="MCA9386300.1"/>
    <property type="molecule type" value="Genomic_DNA"/>
</dbReference>
<dbReference type="CDD" id="cd07033">
    <property type="entry name" value="TPP_PYR_DXS_TK_like"/>
    <property type="match status" value="1"/>
</dbReference>
<dbReference type="SUPFAM" id="SSF52922">
    <property type="entry name" value="TK C-terminal domain-like"/>
    <property type="match status" value="1"/>
</dbReference>
<dbReference type="SMART" id="SM00861">
    <property type="entry name" value="Transket_pyr"/>
    <property type="match status" value="1"/>
</dbReference>
<dbReference type="PANTHER" id="PTHR43825:SF1">
    <property type="entry name" value="TRANSKETOLASE-LIKE PYRIMIDINE-BINDING DOMAIN-CONTAINING PROTEIN"/>
    <property type="match status" value="1"/>
</dbReference>
<evidence type="ECO:0000256" key="1">
    <source>
        <dbReference type="ARBA" id="ARBA00001964"/>
    </source>
</evidence>
<dbReference type="Proteomes" id="UP000754563">
    <property type="component" value="Unassembled WGS sequence"/>
</dbReference>
<dbReference type="InterPro" id="IPR005475">
    <property type="entry name" value="Transketolase-like_Pyr-bd"/>
</dbReference>
<evidence type="ECO:0000256" key="3">
    <source>
        <dbReference type="ARBA" id="ARBA00023052"/>
    </source>
</evidence>
<evidence type="ECO:0000313" key="5">
    <source>
        <dbReference type="EMBL" id="MCA9386300.1"/>
    </source>
</evidence>
<evidence type="ECO:0000256" key="2">
    <source>
        <dbReference type="ARBA" id="ARBA00007131"/>
    </source>
</evidence>
<dbReference type="InterPro" id="IPR033248">
    <property type="entry name" value="Transketolase_C"/>
</dbReference>
<evidence type="ECO:0000313" key="6">
    <source>
        <dbReference type="Proteomes" id="UP000754563"/>
    </source>
</evidence>
<dbReference type="InterPro" id="IPR051157">
    <property type="entry name" value="PDH/Transketolase"/>
</dbReference>
<sequence>MNYLLDNYLDESSLEQKAIREGFGEGIVHAADLNDQIVVLNADLPGSLKLQKFSEKYPKNYFQVGVAEQNMAGIGTGLAHYGKIPFITSFAAFSPGLNFSQIRLAALGHQNLKVVGSHYGLNVGPDGSSAQMNADIGMMKSLAGMTIVSPADYHQAIQATIELSKLEGPAYLRVTRAKLPVFIKHGSDFEIGKAQVLEEGDDLTIIASGSIVYEALHAAELVKKEKGITIDFINLHTIKPLDTETIFASAKKTGKVVVIEEHNVWGGVGESITRFLGEVQPTPVKCIGLQDTFGESGEHKELWEKYGLSRDKLVEQISEFIG</sequence>
<comment type="similarity">
    <text evidence="2">Belongs to the transketolase family.</text>
</comment>
<dbReference type="FunFam" id="3.40.50.970:FF:000129">
    <property type="entry name" value="Transketolase"/>
    <property type="match status" value="1"/>
</dbReference>
<dbReference type="Gene3D" id="3.40.50.920">
    <property type="match status" value="1"/>
</dbReference>
<dbReference type="SUPFAM" id="SSF52518">
    <property type="entry name" value="Thiamin diphosphate-binding fold (THDP-binding)"/>
    <property type="match status" value="1"/>
</dbReference>
<dbReference type="InterPro" id="IPR029061">
    <property type="entry name" value="THDP-binding"/>
</dbReference>
<reference evidence="5" key="2">
    <citation type="journal article" date="2021" name="Microbiome">
        <title>Successional dynamics and alternative stable states in a saline activated sludge microbial community over 9 years.</title>
        <authorList>
            <person name="Wang Y."/>
            <person name="Ye J."/>
            <person name="Ju F."/>
            <person name="Liu L."/>
            <person name="Boyd J.A."/>
            <person name="Deng Y."/>
            <person name="Parks D.H."/>
            <person name="Jiang X."/>
            <person name="Yin X."/>
            <person name="Woodcroft B.J."/>
            <person name="Tyson G.W."/>
            <person name="Hugenholtz P."/>
            <person name="Polz M.F."/>
            <person name="Zhang T."/>
        </authorList>
    </citation>
    <scope>NUCLEOTIDE SEQUENCE</scope>
    <source>
        <strain evidence="5">HKST-UBA11</strain>
    </source>
</reference>
<comment type="cofactor">
    <cofactor evidence="1">
        <name>thiamine diphosphate</name>
        <dbReference type="ChEBI" id="CHEBI:58937"/>
    </cofactor>
</comment>
<keyword evidence="3" id="KW-0786">Thiamine pyrophosphate</keyword>